<reference evidence="4 5" key="1">
    <citation type="submission" date="2019-12" db="EMBL/GenBank/DDBJ databases">
        <title>Strain KN286 was isolated from seawater, which was collected from Caroline Seamount in the tropical western Pacific.</title>
        <authorList>
            <person name="Wang Q."/>
        </authorList>
    </citation>
    <scope>NUCLEOTIDE SEQUENCE [LARGE SCALE GENOMIC DNA]</scope>
    <source>
        <strain evidence="4 5">KN286</strain>
    </source>
</reference>
<evidence type="ECO:0000313" key="5">
    <source>
        <dbReference type="Proteomes" id="UP000436016"/>
    </source>
</evidence>
<evidence type="ECO:0000256" key="2">
    <source>
        <dbReference type="ARBA" id="ARBA00023180"/>
    </source>
</evidence>
<dbReference type="AlphaFoldDB" id="A0A6B0TVN1"/>
<protein>
    <submittedName>
        <fullName evidence="4">Sulfotransferase</fullName>
    </submittedName>
</protein>
<dbReference type="SUPFAM" id="SSF52540">
    <property type="entry name" value="P-loop containing nucleoside triphosphate hydrolases"/>
    <property type="match status" value="1"/>
</dbReference>
<dbReference type="Pfam" id="PF00685">
    <property type="entry name" value="Sulfotransfer_1"/>
    <property type="match status" value="1"/>
</dbReference>
<dbReference type="InterPro" id="IPR000863">
    <property type="entry name" value="Sulfotransferase_dom"/>
</dbReference>
<dbReference type="PANTHER" id="PTHR10605:SF56">
    <property type="entry name" value="BIFUNCTIONAL HEPARAN SULFATE N-DEACETYLASE_N-SULFOTRANSFERASE"/>
    <property type="match status" value="1"/>
</dbReference>
<evidence type="ECO:0000313" key="4">
    <source>
        <dbReference type="EMBL" id="MXU65214.1"/>
    </source>
</evidence>
<feature type="domain" description="Sulfotransferase" evidence="3">
    <location>
        <begin position="7"/>
        <end position="181"/>
    </location>
</feature>
<comment type="caution">
    <text evidence="4">The sequence shown here is derived from an EMBL/GenBank/DDBJ whole genome shotgun (WGS) entry which is preliminary data.</text>
</comment>
<dbReference type="Gene3D" id="3.40.50.300">
    <property type="entry name" value="P-loop containing nucleotide triphosphate hydrolases"/>
    <property type="match status" value="1"/>
</dbReference>
<dbReference type="InterPro" id="IPR037359">
    <property type="entry name" value="NST/OST"/>
</dbReference>
<gene>
    <name evidence="4" type="ORF">GSH16_07125</name>
</gene>
<dbReference type="InterPro" id="IPR027417">
    <property type="entry name" value="P-loop_NTPase"/>
</dbReference>
<keyword evidence="1 4" id="KW-0808">Transferase</keyword>
<evidence type="ECO:0000259" key="3">
    <source>
        <dbReference type="Pfam" id="PF00685"/>
    </source>
</evidence>
<dbReference type="Proteomes" id="UP000436016">
    <property type="component" value="Unassembled WGS sequence"/>
</dbReference>
<keyword evidence="2" id="KW-0325">Glycoprotein</keyword>
<organism evidence="4 5">
    <name type="scientific">Oceanomicrobium pacificus</name>
    <dbReference type="NCBI Taxonomy" id="2692916"/>
    <lineage>
        <taxon>Bacteria</taxon>
        <taxon>Pseudomonadati</taxon>
        <taxon>Pseudomonadota</taxon>
        <taxon>Alphaproteobacteria</taxon>
        <taxon>Rhodobacterales</taxon>
        <taxon>Paracoccaceae</taxon>
        <taxon>Oceanomicrobium</taxon>
    </lineage>
</organism>
<dbReference type="RefSeq" id="WP_160853496.1">
    <property type="nucleotide sequence ID" value="NZ_WUWG01000003.1"/>
</dbReference>
<sequence length="286" mass="32418">MSDLRLDFLIIGAAKCATTWLQNSLQANPQIFMPDPEMHYFSREYARGPDWYRSAFPAEKAGQMFGEKSNSYLTEEAAAARIAADCGQIPMILQLRDPVARAYSDYCMLYRRGSVGPNVEEYLDPRVAADGRFLQNGLYARHINRFLDLFPARCFLFLRFEDVRTAPEAQLAKVAEHIGFKGHLEPPLSQKVKDRHAAQIPPSLRPILEPFRPVLRPVRHTALVKGLRNAVAREVNYPPLSADLAARMADHFAPDVAELERLSGLDVSEWLRPMEQVNRREPLGES</sequence>
<evidence type="ECO:0000256" key="1">
    <source>
        <dbReference type="ARBA" id="ARBA00022679"/>
    </source>
</evidence>
<dbReference type="PANTHER" id="PTHR10605">
    <property type="entry name" value="HEPARAN SULFATE SULFOTRANSFERASE"/>
    <property type="match status" value="1"/>
</dbReference>
<accession>A0A6B0TVN1</accession>
<dbReference type="EMBL" id="WUWG01000003">
    <property type="protein sequence ID" value="MXU65214.1"/>
    <property type="molecule type" value="Genomic_DNA"/>
</dbReference>
<name>A0A6B0TVN1_9RHOB</name>
<keyword evidence="5" id="KW-1185">Reference proteome</keyword>
<dbReference type="GO" id="GO:0008146">
    <property type="term" value="F:sulfotransferase activity"/>
    <property type="evidence" value="ECO:0007669"/>
    <property type="project" value="InterPro"/>
</dbReference>
<proteinExistence type="predicted"/>